<dbReference type="GO" id="GO:0042910">
    <property type="term" value="F:xenobiotic transmembrane transporter activity"/>
    <property type="evidence" value="ECO:0007669"/>
    <property type="project" value="TreeGrafter"/>
</dbReference>
<protein>
    <recommendedName>
        <fullName evidence="4">AcrB/AcrD/AcrF family protein</fullName>
    </recommendedName>
</protein>
<gene>
    <name evidence="2" type="ORF">C7B43_11640</name>
</gene>
<dbReference type="AlphaFoldDB" id="A0A2T2WZE6"/>
<feature type="transmembrane region" description="Helical" evidence="1">
    <location>
        <begin position="435"/>
        <end position="455"/>
    </location>
</feature>
<dbReference type="EMBL" id="PXYT01000025">
    <property type="protein sequence ID" value="PSR27603.1"/>
    <property type="molecule type" value="Genomic_DNA"/>
</dbReference>
<dbReference type="Proteomes" id="UP000242699">
    <property type="component" value="Unassembled WGS sequence"/>
</dbReference>
<dbReference type="Pfam" id="PF00873">
    <property type="entry name" value="ACR_tran"/>
    <property type="match status" value="1"/>
</dbReference>
<dbReference type="Gene3D" id="3.30.70.1320">
    <property type="entry name" value="Multidrug efflux transporter AcrB pore domain like"/>
    <property type="match status" value="1"/>
</dbReference>
<dbReference type="Gene3D" id="1.20.1640.10">
    <property type="entry name" value="Multidrug efflux transporter AcrB transmembrane domain"/>
    <property type="match status" value="2"/>
</dbReference>
<feature type="transmembrane region" description="Helical" evidence="1">
    <location>
        <begin position="878"/>
        <end position="898"/>
    </location>
</feature>
<dbReference type="SUPFAM" id="SSF82693">
    <property type="entry name" value="Multidrug efflux transporter AcrB pore domain, PN1, PN2, PC1 and PC2 subdomains"/>
    <property type="match status" value="3"/>
</dbReference>
<reference evidence="2 3" key="1">
    <citation type="journal article" date="2014" name="BMC Genomics">
        <title>Comparison of environmental and isolate Sulfobacillus genomes reveals diverse carbon, sulfur, nitrogen, and hydrogen metabolisms.</title>
        <authorList>
            <person name="Justice N.B."/>
            <person name="Norman A."/>
            <person name="Brown C.T."/>
            <person name="Singh A."/>
            <person name="Thomas B.C."/>
            <person name="Banfield J.F."/>
        </authorList>
    </citation>
    <scope>NUCLEOTIDE SEQUENCE [LARGE SCALE GENOMIC DNA]</scope>
    <source>
        <strain evidence="2">AMDSBA1</strain>
    </source>
</reference>
<evidence type="ECO:0008006" key="4">
    <source>
        <dbReference type="Google" id="ProtNLM"/>
    </source>
</evidence>
<feature type="transmembrane region" description="Helical" evidence="1">
    <location>
        <begin position="340"/>
        <end position="357"/>
    </location>
</feature>
<dbReference type="InterPro" id="IPR027463">
    <property type="entry name" value="AcrB_DN_DC_subdom"/>
</dbReference>
<keyword evidence="1" id="KW-0472">Membrane</keyword>
<dbReference type="Gene3D" id="3.30.2090.10">
    <property type="entry name" value="Multidrug efflux transporter AcrB TolC docking domain, DN and DC subdomains"/>
    <property type="match status" value="2"/>
</dbReference>
<organism evidence="2 3">
    <name type="scientific">Sulfobacillus benefaciens</name>
    <dbReference type="NCBI Taxonomy" id="453960"/>
    <lineage>
        <taxon>Bacteria</taxon>
        <taxon>Bacillati</taxon>
        <taxon>Bacillota</taxon>
        <taxon>Clostridia</taxon>
        <taxon>Eubacteriales</taxon>
        <taxon>Clostridiales Family XVII. Incertae Sedis</taxon>
        <taxon>Sulfobacillus</taxon>
    </lineage>
</organism>
<feature type="transmembrane region" description="Helical" evidence="1">
    <location>
        <begin position="953"/>
        <end position="976"/>
    </location>
</feature>
<dbReference type="PANTHER" id="PTHR32063:SF0">
    <property type="entry name" value="SWARMING MOTILITY PROTEIN SWRC"/>
    <property type="match status" value="1"/>
</dbReference>
<feature type="transmembrane region" description="Helical" evidence="1">
    <location>
        <begin position="364"/>
        <end position="384"/>
    </location>
</feature>
<feature type="transmembrane region" description="Helical" evidence="1">
    <location>
        <begin position="904"/>
        <end position="925"/>
    </location>
</feature>
<dbReference type="SUPFAM" id="SSF82866">
    <property type="entry name" value="Multidrug efflux transporter AcrB transmembrane domain"/>
    <property type="match status" value="2"/>
</dbReference>
<feature type="transmembrane region" description="Helical" evidence="1">
    <location>
        <begin position="852"/>
        <end position="871"/>
    </location>
</feature>
<feature type="transmembrane region" description="Helical" evidence="1">
    <location>
        <begin position="982"/>
        <end position="1007"/>
    </location>
</feature>
<dbReference type="Gene3D" id="3.30.70.1440">
    <property type="entry name" value="Multidrug efflux transporter AcrB pore domain"/>
    <property type="match status" value="1"/>
</dbReference>
<proteinExistence type="predicted"/>
<evidence type="ECO:0000313" key="3">
    <source>
        <dbReference type="Proteomes" id="UP000242699"/>
    </source>
</evidence>
<feature type="transmembrane region" description="Helical" evidence="1">
    <location>
        <begin position="12"/>
        <end position="32"/>
    </location>
</feature>
<evidence type="ECO:0000313" key="2">
    <source>
        <dbReference type="EMBL" id="PSR27603.1"/>
    </source>
</evidence>
<dbReference type="SUPFAM" id="SSF82714">
    <property type="entry name" value="Multidrug efflux transporter AcrB TolC docking domain, DN and DC subdomains"/>
    <property type="match status" value="2"/>
</dbReference>
<keyword evidence="1" id="KW-1133">Transmembrane helix</keyword>
<comment type="caution">
    <text evidence="2">The sequence shown here is derived from an EMBL/GenBank/DDBJ whole genome shotgun (WGS) entry which is preliminary data.</text>
</comment>
<feature type="transmembrane region" description="Helical" evidence="1">
    <location>
        <begin position="529"/>
        <end position="551"/>
    </location>
</feature>
<sequence>MNLTYWSLKRPLTIVMVFLAVILLGIDGYLHLPVRRFPQVSIPTAQVVVKDPGTSPNAVMNTVSNPLENQLATISGLYTIKATSLAGESRILVEFDQGTSLNADMSQVNSAIQRIAKSLPSGASYPSVIEADPSSLPILNVAVLGSPNAAVPTSWVENTLIPRLEEVPGVGQIQTFGTPTQAVKVSLNATLLESLHLPVIAVGQQVANANVSQSNGNLISGSRSYDVSTHGQFNSLNALRNLAIMLPSTSKGTPSTALPLHDLASVTLGNTPSTTEASYNGHPAIGLSITEQPGADTLSVTHDLLQTLKSIKGTFPPQVSVKTTSNSASFTQSALTSTQVDLFLAVFFAGIVLFAFLHRWRNTLIILIAIPVSIVATMGVMWALGFSLDLISLMALSLLIGFLVDDAVVVLENIHRHQAMGKSPWNAAFDGRMEIGAAAVAITLTDVVVYLPLALVKGNVGAMFREFGLTIVSATLFSLLVSFTLTPLMAARWGTQGPRALWAVKWDQGLERVKYAYAKALHALLHRPWIAVLTVAATIGMTVMFFPLGLIHTTFIPPENTGLFTMNLTLPPGTALSTTQQDVHKLAQNIKAIPGVKTVFATAGANTASNIGQLSVQLATAGRESAILHIETQSNQYANNIPNMQVTTVTANPLTPSNAQPVAIRILGPNLSQVQNLASVVDKKIAGLPSLTQVTNDTPVALPELAVTVSHQKSQQLGVSVQDVVQTIQSETQGLTVSTYQPGSGGTPLNILLQTQGTNSSNLLSYPVPSTVEGTVPLSAVAHLTSTSTATAIQQQNRLYADTISAGLSQSGMLGPAIKSVKNTIKSIPMPPGYEVVYGGQVHQQKSAFGPLFKALGLSVLLVYMLMAALYESLVLPLAIMLTVPLSAVGALSALALTGQTINIFSIVGLIMLMGIVTKNAILLVDYTQTLRKRGQDRESALIEAGQTRLRPILMTSLTMIMAMIPLAFSVGSGAADHQAMAIAVIGGLISSTVLTLGVIPVAYTFLDRWLPWSLNQKIPSPTLTNKNRREQA</sequence>
<evidence type="ECO:0000256" key="1">
    <source>
        <dbReference type="SAM" id="Phobius"/>
    </source>
</evidence>
<dbReference type="PRINTS" id="PR00702">
    <property type="entry name" value="ACRIFLAVINRP"/>
</dbReference>
<keyword evidence="1" id="KW-0812">Transmembrane</keyword>
<name>A0A2T2WZE6_9FIRM</name>
<dbReference type="Gene3D" id="3.30.70.1430">
    <property type="entry name" value="Multidrug efflux transporter AcrB pore domain"/>
    <property type="match status" value="2"/>
</dbReference>
<dbReference type="PANTHER" id="PTHR32063">
    <property type="match status" value="1"/>
</dbReference>
<accession>A0A2T2WZE6</accession>
<dbReference type="InterPro" id="IPR001036">
    <property type="entry name" value="Acrflvin-R"/>
</dbReference>
<dbReference type="GO" id="GO:0005886">
    <property type="term" value="C:plasma membrane"/>
    <property type="evidence" value="ECO:0007669"/>
    <property type="project" value="TreeGrafter"/>
</dbReference>
<feature type="transmembrane region" description="Helical" evidence="1">
    <location>
        <begin position="467"/>
        <end position="490"/>
    </location>
</feature>